<protein>
    <submittedName>
        <fullName evidence="2">ChuX/HutX family heme-like substrate-binding protein</fullName>
    </submittedName>
</protein>
<reference evidence="3" key="1">
    <citation type="journal article" date="2019" name="Int. J. Syst. Evol. Microbiol.">
        <title>The Global Catalogue of Microorganisms (GCM) 10K type strain sequencing project: providing services to taxonomists for standard genome sequencing and annotation.</title>
        <authorList>
            <consortium name="The Broad Institute Genomics Platform"/>
            <consortium name="The Broad Institute Genome Sequencing Center for Infectious Disease"/>
            <person name="Wu L."/>
            <person name="Ma J."/>
        </authorList>
    </citation>
    <scope>NUCLEOTIDE SEQUENCE [LARGE SCALE GENOMIC DNA]</scope>
    <source>
        <strain evidence="3">KCTC 42644</strain>
    </source>
</reference>
<feature type="signal peptide" evidence="1">
    <location>
        <begin position="1"/>
        <end position="21"/>
    </location>
</feature>
<evidence type="ECO:0000313" key="3">
    <source>
        <dbReference type="Proteomes" id="UP001595615"/>
    </source>
</evidence>
<evidence type="ECO:0000256" key="1">
    <source>
        <dbReference type="SAM" id="SignalP"/>
    </source>
</evidence>
<evidence type="ECO:0000313" key="2">
    <source>
        <dbReference type="EMBL" id="MFC3712976.1"/>
    </source>
</evidence>
<accession>A0ABV7XAX4</accession>
<comment type="caution">
    <text evidence="2">The sequence shown here is derived from an EMBL/GenBank/DDBJ whole genome shotgun (WGS) entry which is preliminary data.</text>
</comment>
<keyword evidence="1" id="KW-0732">Signal</keyword>
<sequence>MIARLLTAAALLAVLPTAAQAAVCATPEQVKNIRGYYEKLRPGVPLPVPSRYFNVPESVIPSALPTDQAVGTAVMPEIADQVWKSIDAWGPRTQVSLVFAPNSKNSFAIPSLVPITQNDSSDGYLDVYADDGKGIHSHIQIADVAHIYAHDIPNGDNKNRTRGVSFYGQTGDLIMGVYASIKADPFDPKAVEGFGRTWNLLKAMKRPC</sequence>
<proteinExistence type="predicted"/>
<dbReference type="EMBL" id="JBHRXV010000009">
    <property type="protein sequence ID" value="MFC3712976.1"/>
    <property type="molecule type" value="Genomic_DNA"/>
</dbReference>
<dbReference type="Gene3D" id="3.40.1570.10">
    <property type="entry name" value="HemS/ChuS/ChuX like domains"/>
    <property type="match status" value="1"/>
</dbReference>
<organism evidence="2 3">
    <name type="scientific">Sphingoaurantiacus capsulatus</name>
    <dbReference type="NCBI Taxonomy" id="1771310"/>
    <lineage>
        <taxon>Bacteria</taxon>
        <taxon>Pseudomonadati</taxon>
        <taxon>Pseudomonadota</taxon>
        <taxon>Alphaproteobacteria</taxon>
        <taxon>Sphingomonadales</taxon>
        <taxon>Sphingosinicellaceae</taxon>
        <taxon>Sphingoaurantiacus</taxon>
    </lineage>
</organism>
<dbReference type="Proteomes" id="UP001595615">
    <property type="component" value="Unassembled WGS sequence"/>
</dbReference>
<name>A0ABV7XAX4_9SPHN</name>
<dbReference type="InterPro" id="IPR053733">
    <property type="entry name" value="Heme_Transport_Util_sf"/>
</dbReference>
<gene>
    <name evidence="2" type="ORF">ACFOMD_10360</name>
</gene>
<keyword evidence="3" id="KW-1185">Reference proteome</keyword>
<feature type="chain" id="PRO_5045141116" evidence="1">
    <location>
        <begin position="22"/>
        <end position="208"/>
    </location>
</feature>
<dbReference type="RefSeq" id="WP_380860906.1">
    <property type="nucleotide sequence ID" value="NZ_JBHRXV010000009.1"/>
</dbReference>